<protein>
    <submittedName>
        <fullName evidence="4">NAD-dependent succinate-semialdehyde dehydrogenase</fullName>
    </submittedName>
</protein>
<dbReference type="Gene3D" id="3.40.309.10">
    <property type="entry name" value="Aldehyde Dehydrogenase, Chain A, domain 2"/>
    <property type="match status" value="1"/>
</dbReference>
<reference evidence="4 5" key="1">
    <citation type="journal article" date="2020" name="Biotechnol. Biofuels">
        <title>New insights from the biogas microbiome by comprehensive genome-resolved metagenomics of nearly 1600 species originating from multiple anaerobic digesters.</title>
        <authorList>
            <person name="Campanaro S."/>
            <person name="Treu L."/>
            <person name="Rodriguez-R L.M."/>
            <person name="Kovalovszki A."/>
            <person name="Ziels R.M."/>
            <person name="Maus I."/>
            <person name="Zhu X."/>
            <person name="Kougias P.G."/>
            <person name="Basile A."/>
            <person name="Luo G."/>
            <person name="Schluter A."/>
            <person name="Konstantinidis K.T."/>
            <person name="Angelidaki I."/>
        </authorList>
    </citation>
    <scope>NUCLEOTIDE SEQUENCE [LARGE SCALE GENOMIC DNA]</scope>
    <source>
        <strain evidence="4">AS04akNAM_66</strain>
    </source>
</reference>
<organism evidence="4 5">
    <name type="scientific">Brucella intermedia</name>
    <dbReference type="NCBI Taxonomy" id="94625"/>
    <lineage>
        <taxon>Bacteria</taxon>
        <taxon>Pseudomonadati</taxon>
        <taxon>Pseudomonadota</taxon>
        <taxon>Alphaproteobacteria</taxon>
        <taxon>Hyphomicrobiales</taxon>
        <taxon>Brucellaceae</taxon>
        <taxon>Brucella/Ochrobactrum group</taxon>
        <taxon>Brucella</taxon>
    </lineage>
</organism>
<evidence type="ECO:0000259" key="3">
    <source>
        <dbReference type="Pfam" id="PF00171"/>
    </source>
</evidence>
<dbReference type="InterPro" id="IPR050740">
    <property type="entry name" value="Aldehyde_DH_Superfamily"/>
</dbReference>
<dbReference type="InterPro" id="IPR015590">
    <property type="entry name" value="Aldehyde_DH_dom"/>
</dbReference>
<keyword evidence="2" id="KW-0560">Oxidoreductase</keyword>
<evidence type="ECO:0000256" key="1">
    <source>
        <dbReference type="ARBA" id="ARBA00009986"/>
    </source>
</evidence>
<dbReference type="Gene3D" id="3.40.605.10">
    <property type="entry name" value="Aldehyde Dehydrogenase, Chain A, domain 1"/>
    <property type="match status" value="1"/>
</dbReference>
<gene>
    <name evidence="4" type="ORF">GXX48_10390</name>
</gene>
<dbReference type="FunFam" id="3.40.605.10:FF:000007">
    <property type="entry name" value="NAD/NADP-dependent betaine aldehyde dehydrogenase"/>
    <property type="match status" value="1"/>
</dbReference>
<proteinExistence type="inferred from homology"/>
<comment type="similarity">
    <text evidence="1">Belongs to the aldehyde dehydrogenase family.</text>
</comment>
<dbReference type="GO" id="GO:0016620">
    <property type="term" value="F:oxidoreductase activity, acting on the aldehyde or oxo group of donors, NAD or NADP as acceptor"/>
    <property type="evidence" value="ECO:0007669"/>
    <property type="project" value="InterPro"/>
</dbReference>
<dbReference type="EMBL" id="DUMN01000306">
    <property type="protein sequence ID" value="HHV68033.1"/>
    <property type="molecule type" value="Genomic_DNA"/>
</dbReference>
<name>A0A7V6TZL6_9HYPH</name>
<dbReference type="InterPro" id="IPR016161">
    <property type="entry name" value="Ald_DH/histidinol_DH"/>
</dbReference>
<dbReference type="Pfam" id="PF00171">
    <property type="entry name" value="Aldedh"/>
    <property type="match status" value="1"/>
</dbReference>
<dbReference type="InterPro" id="IPR016160">
    <property type="entry name" value="Ald_DH_CS_CYS"/>
</dbReference>
<dbReference type="PANTHER" id="PTHR43353">
    <property type="entry name" value="SUCCINATE-SEMIALDEHYDE DEHYDROGENASE, MITOCHONDRIAL"/>
    <property type="match status" value="1"/>
</dbReference>
<accession>A0A7V6TZL6</accession>
<dbReference type="FunFam" id="3.40.309.10:FF:000009">
    <property type="entry name" value="Aldehyde dehydrogenase A"/>
    <property type="match status" value="1"/>
</dbReference>
<feature type="domain" description="Aldehyde dehydrogenase" evidence="3">
    <location>
        <begin position="18"/>
        <end position="477"/>
    </location>
</feature>
<comment type="caution">
    <text evidence="4">The sequence shown here is derived from an EMBL/GenBank/DDBJ whole genome shotgun (WGS) entry which is preliminary data.</text>
</comment>
<dbReference type="SUPFAM" id="SSF53720">
    <property type="entry name" value="ALDH-like"/>
    <property type="match status" value="1"/>
</dbReference>
<dbReference type="CDD" id="cd07103">
    <property type="entry name" value="ALDH_F5_SSADH_GabD"/>
    <property type="match status" value="1"/>
</dbReference>
<dbReference type="PROSITE" id="PS00070">
    <property type="entry name" value="ALDEHYDE_DEHYDR_CYS"/>
    <property type="match status" value="1"/>
</dbReference>
<evidence type="ECO:0000313" key="4">
    <source>
        <dbReference type="EMBL" id="HHV68033.1"/>
    </source>
</evidence>
<dbReference type="PANTHER" id="PTHR43353:SF5">
    <property type="entry name" value="SUCCINATE-SEMIALDEHYDE DEHYDROGENASE, MITOCHONDRIAL"/>
    <property type="match status" value="1"/>
</dbReference>
<dbReference type="InterPro" id="IPR016162">
    <property type="entry name" value="Ald_DH_N"/>
</dbReference>
<sequence>MSQRVNYPRTDLFINGTWRAPTEGRYVPVINPATGKEIGSVAMASREDLAEVADCVLSGFLTWSGMPLLKRYGIMREAAQILRSRVDSIAPVLTLEQGKPLLEAKAELNAGADVIDWFSEEMRRAYGRTIPSRFSGVSNMTIVRPVGPVAAFTPWNFPINQVVRKVSVALAAGCSIIVKGPEETPAAPAELIKAFIDAGVPAGALNLIYGVPSEVSEFLIPHENIKKISFTGSTAVGKHLASLAGRHMKLSTMELGGHAPAIVLDDADVPRAVSVLATGKYRNAGQVCVAPTRFLVQEGVYVDFVDQFVAFTKNIQVGSGLEPLSTMGPLIHDRRRAAIEGLIGDSIARGAKVLHGGKRVGNEGYFFEPTILSDVPLDAKIMNEEPFGPVAIMQRVKTVDDAIAEANRLPFGLASYAFTSSLGSAHELGNRIEAGMTSINYNGIALPELPFGGVNDSGYGSEGGYNAIDSYLHTKVVTQAATWKP</sequence>
<evidence type="ECO:0000313" key="5">
    <source>
        <dbReference type="Proteomes" id="UP000551563"/>
    </source>
</evidence>
<dbReference type="Proteomes" id="UP000551563">
    <property type="component" value="Unassembled WGS sequence"/>
</dbReference>
<dbReference type="InterPro" id="IPR016163">
    <property type="entry name" value="Ald_DH_C"/>
</dbReference>
<evidence type="ECO:0000256" key="2">
    <source>
        <dbReference type="ARBA" id="ARBA00023002"/>
    </source>
</evidence>
<dbReference type="AlphaFoldDB" id="A0A7V6TZL6"/>